<evidence type="ECO:0000313" key="2">
    <source>
        <dbReference type="Proteomes" id="UP000507470"/>
    </source>
</evidence>
<dbReference type="Proteomes" id="UP000507470">
    <property type="component" value="Unassembled WGS sequence"/>
</dbReference>
<dbReference type="AlphaFoldDB" id="A0A6J8A655"/>
<dbReference type="EMBL" id="CACVKT020000705">
    <property type="protein sequence ID" value="CAC5361858.1"/>
    <property type="molecule type" value="Genomic_DNA"/>
</dbReference>
<name>A0A6J8A655_MYTCO</name>
<keyword evidence="2" id="KW-1185">Reference proteome</keyword>
<gene>
    <name evidence="1" type="ORF">MCOR_3819</name>
</gene>
<accession>A0A6J8A655</accession>
<evidence type="ECO:0000313" key="1">
    <source>
        <dbReference type="EMBL" id="CAC5361858.1"/>
    </source>
</evidence>
<sequence length="228" mass="25722">MSTSNIDNELKDTSIFDSFSFSDSEVLPNVSNQRKPLRKSKKIPRNEEVTTDFQFDRFGDEGNAIRVPLTDKIFKSGVQLQCIYKGNTGTKFVSTTFYTNGTILVQGKHTCTEWRDTYFSKIKDKVNFKENEVSNTLCINDGQTHQIDVLPENDSMIDSQTVPNDISSIQDNTIIHQNVNTASHSTALPSDLTNFHSFPDKVVNLLQSLNSNIFHNDFTKCNAYSNSS</sequence>
<organism evidence="1 2">
    <name type="scientific">Mytilus coruscus</name>
    <name type="common">Sea mussel</name>
    <dbReference type="NCBI Taxonomy" id="42192"/>
    <lineage>
        <taxon>Eukaryota</taxon>
        <taxon>Metazoa</taxon>
        <taxon>Spiralia</taxon>
        <taxon>Lophotrochozoa</taxon>
        <taxon>Mollusca</taxon>
        <taxon>Bivalvia</taxon>
        <taxon>Autobranchia</taxon>
        <taxon>Pteriomorphia</taxon>
        <taxon>Mytilida</taxon>
        <taxon>Mytiloidea</taxon>
        <taxon>Mytilidae</taxon>
        <taxon>Mytilinae</taxon>
        <taxon>Mytilus</taxon>
    </lineage>
</organism>
<proteinExistence type="predicted"/>
<reference evidence="1 2" key="1">
    <citation type="submission" date="2020-06" db="EMBL/GenBank/DDBJ databases">
        <authorList>
            <person name="Li R."/>
            <person name="Bekaert M."/>
        </authorList>
    </citation>
    <scope>NUCLEOTIDE SEQUENCE [LARGE SCALE GENOMIC DNA]</scope>
    <source>
        <strain evidence="2">wild</strain>
    </source>
</reference>
<protein>
    <submittedName>
        <fullName evidence="1">SHROOM</fullName>
    </submittedName>
</protein>